<dbReference type="AlphaFoldDB" id="G4T9H8"/>
<dbReference type="eggNOG" id="ENOG502S50Z">
    <property type="taxonomic scope" value="Eukaryota"/>
</dbReference>
<dbReference type="SMART" id="SM00665">
    <property type="entry name" value="B561"/>
    <property type="match status" value="1"/>
</dbReference>
<dbReference type="Pfam" id="PF16010">
    <property type="entry name" value="CDH-cyt"/>
    <property type="match status" value="1"/>
</dbReference>
<dbReference type="SMART" id="SM00664">
    <property type="entry name" value="DoH"/>
    <property type="match status" value="1"/>
</dbReference>
<reference evidence="10 11" key="1">
    <citation type="journal article" date="2011" name="PLoS Pathog.">
        <title>Endophytic Life Strategies Decoded by Genome and Transcriptome Analyses of the Mutualistic Root Symbiont Piriformospora indica.</title>
        <authorList>
            <person name="Zuccaro A."/>
            <person name="Lahrmann U."/>
            <person name="Guldener U."/>
            <person name="Langen G."/>
            <person name="Pfiffi S."/>
            <person name="Biedenkopf D."/>
            <person name="Wong P."/>
            <person name="Samans B."/>
            <person name="Grimm C."/>
            <person name="Basiewicz M."/>
            <person name="Murat C."/>
            <person name="Martin F."/>
            <person name="Kogel K.H."/>
        </authorList>
    </citation>
    <scope>NUCLEOTIDE SEQUENCE [LARGE SCALE GENOMIC DNA]</scope>
    <source>
        <strain evidence="10 11">DSM 11827</strain>
    </source>
</reference>
<protein>
    <recommendedName>
        <fullName evidence="9">DOMON domain-containing protein</fullName>
    </recommendedName>
</protein>
<dbReference type="Gene3D" id="2.60.40.1210">
    <property type="entry name" value="Cellobiose dehydrogenase, cytochrome domain"/>
    <property type="match status" value="1"/>
</dbReference>
<dbReference type="CDD" id="cd09630">
    <property type="entry name" value="CDH_like_cytochrome"/>
    <property type="match status" value="1"/>
</dbReference>
<proteinExistence type="predicted"/>
<dbReference type="PROSITE" id="PS50836">
    <property type="entry name" value="DOMON"/>
    <property type="match status" value="1"/>
</dbReference>
<feature type="transmembrane region" description="Helical" evidence="8">
    <location>
        <begin position="245"/>
        <end position="265"/>
    </location>
</feature>
<dbReference type="OrthoDB" id="366214at2759"/>
<evidence type="ECO:0000313" key="10">
    <source>
        <dbReference type="EMBL" id="CCA67979.1"/>
    </source>
</evidence>
<evidence type="ECO:0000256" key="5">
    <source>
        <dbReference type="ARBA" id="ARBA00022989"/>
    </source>
</evidence>
<keyword evidence="6 8" id="KW-0472">Membrane</keyword>
<keyword evidence="11" id="KW-1185">Reference proteome</keyword>
<evidence type="ECO:0000256" key="2">
    <source>
        <dbReference type="ARBA" id="ARBA00022448"/>
    </source>
</evidence>
<feature type="transmembrane region" description="Helical" evidence="8">
    <location>
        <begin position="210"/>
        <end position="233"/>
    </location>
</feature>
<evidence type="ECO:0000256" key="6">
    <source>
        <dbReference type="ARBA" id="ARBA00023136"/>
    </source>
</evidence>
<evidence type="ECO:0000313" key="11">
    <source>
        <dbReference type="Proteomes" id="UP000007148"/>
    </source>
</evidence>
<keyword evidence="4" id="KW-0249">Electron transport</keyword>
<evidence type="ECO:0000256" key="1">
    <source>
        <dbReference type="ARBA" id="ARBA00004370"/>
    </source>
</evidence>
<dbReference type="OMA" id="RWHWINQ"/>
<evidence type="ECO:0000259" key="9">
    <source>
        <dbReference type="PROSITE" id="PS50836"/>
    </source>
</evidence>
<feature type="transmembrane region" description="Helical" evidence="8">
    <location>
        <begin position="173"/>
        <end position="198"/>
    </location>
</feature>
<dbReference type="InterPro" id="IPR006593">
    <property type="entry name" value="Cyt_b561/ferric_Rdtase_TM"/>
</dbReference>
<dbReference type="Proteomes" id="UP000007148">
    <property type="component" value="Unassembled WGS sequence"/>
</dbReference>
<feature type="transmembrane region" description="Helical" evidence="8">
    <location>
        <begin position="295"/>
        <end position="319"/>
    </location>
</feature>
<dbReference type="InterPro" id="IPR005018">
    <property type="entry name" value="DOMON_domain"/>
</dbReference>
<dbReference type="CDD" id="cd08760">
    <property type="entry name" value="Cyt_b561_FRRS1_like"/>
    <property type="match status" value="1"/>
</dbReference>
<evidence type="ECO:0000256" key="3">
    <source>
        <dbReference type="ARBA" id="ARBA00022692"/>
    </source>
</evidence>
<sequence>MQANLGEHRFGWMAIGFGTSMTDSDMVIMWPNQDGFVTLSQRAARGHSQPYVVPNPPRVATKYLPLSAQTSTNTSLAFTIAPNGQTVQRLIWAIATTRPPSAAADASLTQHVASGAISLNLTREYSGGTLGGAVPTSPPGSGGTYLPPFPTQTSGSGLPEFELPALLPYQKALMAHAILSGIGFLIVLPTGALIGRWARTFTTSWFKAHWIVQAGLGIPIVFTGWFMAVVGIIKKEGRHFDDTHKVVGLVLIGAYTLQLLLGVHIHMFKPPKRPSPPSAKGDNIVQLVSTSNRPLLNYVHALLGLTIIALSFYQVWTGINVEWEIATGRGAAPPITMKFWIAWAAILPAFYLLGLALLPKQLRQERKLTQGKSRNSDAVPLKSGPNGPKKSIRGLKISNPVPAEEDEWKRDDGMDQHNGYEVMSEEGHAAHSLQPVQFARAL</sequence>
<dbReference type="Gene3D" id="1.20.120.1770">
    <property type="match status" value="1"/>
</dbReference>
<gene>
    <name evidence="10" type="ORF">PIIN_01846</name>
</gene>
<keyword evidence="2" id="KW-0813">Transport</keyword>
<name>G4T9H8_SERID</name>
<dbReference type="EMBL" id="CAFZ01000023">
    <property type="protein sequence ID" value="CCA67979.1"/>
    <property type="molecule type" value="Genomic_DNA"/>
</dbReference>
<dbReference type="SUPFAM" id="SSF49344">
    <property type="entry name" value="CBD9-like"/>
    <property type="match status" value="1"/>
</dbReference>
<evidence type="ECO:0000256" key="7">
    <source>
        <dbReference type="SAM" id="MobiDB-lite"/>
    </source>
</evidence>
<feature type="domain" description="DOMON" evidence="9">
    <location>
        <begin position="1"/>
        <end position="95"/>
    </location>
</feature>
<dbReference type="Pfam" id="PF03188">
    <property type="entry name" value="Cytochrom_B561"/>
    <property type="match status" value="1"/>
</dbReference>
<evidence type="ECO:0000256" key="8">
    <source>
        <dbReference type="SAM" id="Phobius"/>
    </source>
</evidence>
<organism evidence="10 11">
    <name type="scientific">Serendipita indica (strain DSM 11827)</name>
    <name type="common">Root endophyte fungus</name>
    <name type="synonym">Piriformospora indica</name>
    <dbReference type="NCBI Taxonomy" id="1109443"/>
    <lineage>
        <taxon>Eukaryota</taxon>
        <taxon>Fungi</taxon>
        <taxon>Dikarya</taxon>
        <taxon>Basidiomycota</taxon>
        <taxon>Agaricomycotina</taxon>
        <taxon>Agaricomycetes</taxon>
        <taxon>Sebacinales</taxon>
        <taxon>Serendipitaceae</taxon>
        <taxon>Serendipita</taxon>
    </lineage>
</organism>
<dbReference type="PANTHER" id="PTHR47797:SF3">
    <property type="entry name" value="CYTOCHROME B561 DOMAIN-CONTAINING PROTEIN"/>
    <property type="match status" value="1"/>
</dbReference>
<dbReference type="InParanoid" id="G4T9H8"/>
<comment type="caution">
    <text evidence="10">The sequence shown here is derived from an EMBL/GenBank/DDBJ whole genome shotgun (WGS) entry which is preliminary data.</text>
</comment>
<feature type="transmembrane region" description="Helical" evidence="8">
    <location>
        <begin position="339"/>
        <end position="358"/>
    </location>
</feature>
<keyword evidence="5 8" id="KW-1133">Transmembrane helix</keyword>
<comment type="subcellular location">
    <subcellularLocation>
        <location evidence="1">Membrane</location>
    </subcellularLocation>
</comment>
<dbReference type="GO" id="GO:0016020">
    <property type="term" value="C:membrane"/>
    <property type="evidence" value="ECO:0007669"/>
    <property type="project" value="UniProtKB-SubCell"/>
</dbReference>
<dbReference type="InterPro" id="IPR015920">
    <property type="entry name" value="Cellobiose_DH-like_cyt"/>
</dbReference>
<dbReference type="PANTHER" id="PTHR47797">
    <property type="entry name" value="DEHYDROGENASE, PUTATIVE (AFU_ORTHOLOGUE AFUA_8G05805)-RELATED"/>
    <property type="match status" value="1"/>
</dbReference>
<dbReference type="HOGENOM" id="CLU_038404_0_0_1"/>
<keyword evidence="3 8" id="KW-0812">Transmembrane</keyword>
<evidence type="ECO:0000256" key="4">
    <source>
        <dbReference type="ARBA" id="ARBA00022982"/>
    </source>
</evidence>
<feature type="region of interest" description="Disordered" evidence="7">
    <location>
        <begin position="368"/>
        <end position="428"/>
    </location>
</feature>
<dbReference type="STRING" id="1109443.G4T9H8"/>
<accession>G4T9H8</accession>